<name>A0ACB8XQI9_ARCLA</name>
<dbReference type="Proteomes" id="UP001055879">
    <property type="component" value="Linkage Group LG15"/>
</dbReference>
<sequence length="73" mass="7840">MEERKGQSQRLRPEGRRLGPKEIWSPETSLSCSSIDHSESVSSGLSSPSSASSPYSTPINSALHLRCASSLAH</sequence>
<keyword evidence="2" id="KW-1185">Reference proteome</keyword>
<proteinExistence type="predicted"/>
<protein>
    <submittedName>
        <fullName evidence="1">Uncharacterized protein</fullName>
    </submittedName>
</protein>
<evidence type="ECO:0000313" key="2">
    <source>
        <dbReference type="Proteomes" id="UP001055879"/>
    </source>
</evidence>
<reference evidence="2" key="1">
    <citation type="journal article" date="2022" name="Mol. Ecol. Resour.">
        <title>The genomes of chicory, endive, great burdock and yacon provide insights into Asteraceae palaeo-polyploidization history and plant inulin production.</title>
        <authorList>
            <person name="Fan W."/>
            <person name="Wang S."/>
            <person name="Wang H."/>
            <person name="Wang A."/>
            <person name="Jiang F."/>
            <person name="Liu H."/>
            <person name="Zhao H."/>
            <person name="Xu D."/>
            <person name="Zhang Y."/>
        </authorList>
    </citation>
    <scope>NUCLEOTIDE SEQUENCE [LARGE SCALE GENOMIC DNA]</scope>
    <source>
        <strain evidence="2">cv. Niubang</strain>
    </source>
</reference>
<evidence type="ECO:0000313" key="1">
    <source>
        <dbReference type="EMBL" id="KAI3672504.1"/>
    </source>
</evidence>
<dbReference type="EMBL" id="CM042061">
    <property type="protein sequence ID" value="KAI3672504.1"/>
    <property type="molecule type" value="Genomic_DNA"/>
</dbReference>
<accession>A0ACB8XQI9</accession>
<organism evidence="1 2">
    <name type="scientific">Arctium lappa</name>
    <name type="common">Greater burdock</name>
    <name type="synonym">Lappa major</name>
    <dbReference type="NCBI Taxonomy" id="4217"/>
    <lineage>
        <taxon>Eukaryota</taxon>
        <taxon>Viridiplantae</taxon>
        <taxon>Streptophyta</taxon>
        <taxon>Embryophyta</taxon>
        <taxon>Tracheophyta</taxon>
        <taxon>Spermatophyta</taxon>
        <taxon>Magnoliopsida</taxon>
        <taxon>eudicotyledons</taxon>
        <taxon>Gunneridae</taxon>
        <taxon>Pentapetalae</taxon>
        <taxon>asterids</taxon>
        <taxon>campanulids</taxon>
        <taxon>Asterales</taxon>
        <taxon>Asteraceae</taxon>
        <taxon>Carduoideae</taxon>
        <taxon>Cardueae</taxon>
        <taxon>Arctiinae</taxon>
        <taxon>Arctium</taxon>
    </lineage>
</organism>
<reference evidence="1 2" key="2">
    <citation type="journal article" date="2022" name="Mol. Ecol. Resour.">
        <title>The genomes of chicory, endive, great burdock and yacon provide insights into Asteraceae paleo-polyploidization history and plant inulin production.</title>
        <authorList>
            <person name="Fan W."/>
            <person name="Wang S."/>
            <person name="Wang H."/>
            <person name="Wang A."/>
            <person name="Jiang F."/>
            <person name="Liu H."/>
            <person name="Zhao H."/>
            <person name="Xu D."/>
            <person name="Zhang Y."/>
        </authorList>
    </citation>
    <scope>NUCLEOTIDE SEQUENCE [LARGE SCALE GENOMIC DNA]</scope>
    <source>
        <strain evidence="2">cv. Niubang</strain>
    </source>
</reference>
<comment type="caution">
    <text evidence="1">The sequence shown here is derived from an EMBL/GenBank/DDBJ whole genome shotgun (WGS) entry which is preliminary data.</text>
</comment>
<gene>
    <name evidence="1" type="ORF">L6452_38593</name>
</gene>